<dbReference type="AlphaFoldDB" id="A0A9P5P5H9"/>
<sequence>MHIFSNSTIGAIHTTITQEDPMFMCKDWRLRPATILSFLMLEQIKNEVDRVDWSWVGVGGVAMGGRNGLAWKGRMRWAVGCEGAGDCAEVWTGFRGCPIMGPQNKVDLSSELPPSIYIVSRYVTLARSKEWKGAVRVNECDM</sequence>
<accession>A0A9P5P5H9</accession>
<proteinExistence type="predicted"/>
<name>A0A9P5P5H9_9AGAR</name>
<organism evidence="1 2">
    <name type="scientific">Rhodocollybia butyracea</name>
    <dbReference type="NCBI Taxonomy" id="206335"/>
    <lineage>
        <taxon>Eukaryota</taxon>
        <taxon>Fungi</taxon>
        <taxon>Dikarya</taxon>
        <taxon>Basidiomycota</taxon>
        <taxon>Agaricomycotina</taxon>
        <taxon>Agaricomycetes</taxon>
        <taxon>Agaricomycetidae</taxon>
        <taxon>Agaricales</taxon>
        <taxon>Marasmiineae</taxon>
        <taxon>Omphalotaceae</taxon>
        <taxon>Rhodocollybia</taxon>
    </lineage>
</organism>
<dbReference type="EMBL" id="JADNRY010000559">
    <property type="protein sequence ID" value="KAF9040349.1"/>
    <property type="molecule type" value="Genomic_DNA"/>
</dbReference>
<protein>
    <submittedName>
        <fullName evidence="1">Uncharacterized protein</fullName>
    </submittedName>
</protein>
<gene>
    <name evidence="1" type="ORF">BDP27DRAFT_1374441</name>
</gene>
<comment type="caution">
    <text evidence="1">The sequence shown here is derived from an EMBL/GenBank/DDBJ whole genome shotgun (WGS) entry which is preliminary data.</text>
</comment>
<dbReference type="Proteomes" id="UP000772434">
    <property type="component" value="Unassembled WGS sequence"/>
</dbReference>
<keyword evidence="2" id="KW-1185">Reference proteome</keyword>
<evidence type="ECO:0000313" key="2">
    <source>
        <dbReference type="Proteomes" id="UP000772434"/>
    </source>
</evidence>
<evidence type="ECO:0000313" key="1">
    <source>
        <dbReference type="EMBL" id="KAF9040349.1"/>
    </source>
</evidence>
<reference evidence="1" key="1">
    <citation type="submission" date="2020-11" db="EMBL/GenBank/DDBJ databases">
        <authorList>
            <consortium name="DOE Joint Genome Institute"/>
            <person name="Ahrendt S."/>
            <person name="Riley R."/>
            <person name="Andreopoulos W."/>
            <person name="Labutti K."/>
            <person name="Pangilinan J."/>
            <person name="Ruiz-Duenas F.J."/>
            <person name="Barrasa J.M."/>
            <person name="Sanchez-Garcia M."/>
            <person name="Camarero S."/>
            <person name="Miyauchi S."/>
            <person name="Serrano A."/>
            <person name="Linde D."/>
            <person name="Babiker R."/>
            <person name="Drula E."/>
            <person name="Ayuso-Fernandez I."/>
            <person name="Pacheco R."/>
            <person name="Padilla G."/>
            <person name="Ferreira P."/>
            <person name="Barriuso J."/>
            <person name="Kellner H."/>
            <person name="Castanera R."/>
            <person name="Alfaro M."/>
            <person name="Ramirez L."/>
            <person name="Pisabarro A.G."/>
            <person name="Kuo A."/>
            <person name="Tritt A."/>
            <person name="Lipzen A."/>
            <person name="He G."/>
            <person name="Yan M."/>
            <person name="Ng V."/>
            <person name="Cullen D."/>
            <person name="Martin F."/>
            <person name="Rosso M.-N."/>
            <person name="Henrissat B."/>
            <person name="Hibbett D."/>
            <person name="Martinez A.T."/>
            <person name="Grigoriev I.V."/>
        </authorList>
    </citation>
    <scope>NUCLEOTIDE SEQUENCE</scope>
    <source>
        <strain evidence="1">AH 40177</strain>
    </source>
</reference>